<evidence type="ECO:0000256" key="3">
    <source>
        <dbReference type="ARBA" id="ARBA00022676"/>
    </source>
</evidence>
<comment type="caution">
    <text evidence="7">The sequence shown here is derived from an EMBL/GenBank/DDBJ whole genome shotgun (WGS) entry which is preliminary data.</text>
</comment>
<keyword evidence="5" id="KW-0735">Signal-anchor</keyword>
<dbReference type="InterPro" id="IPR029044">
    <property type="entry name" value="Nucleotide-diphossugar_trans"/>
</dbReference>
<evidence type="ECO:0000313" key="7">
    <source>
        <dbReference type="EMBL" id="KND95562.1"/>
    </source>
</evidence>
<evidence type="ECO:0000256" key="1">
    <source>
        <dbReference type="ARBA" id="ARBA00004606"/>
    </source>
</evidence>
<dbReference type="AlphaFoldDB" id="A0A0L0NN68"/>
<dbReference type="VEuPathDB" id="FungiDB:QG37_08179"/>
<dbReference type="GO" id="GO:0000032">
    <property type="term" value="P:cell wall mannoprotein biosynthetic process"/>
    <property type="evidence" value="ECO:0007669"/>
    <property type="project" value="TreeGrafter"/>
</dbReference>
<dbReference type="Pfam" id="PF01793">
    <property type="entry name" value="Glyco_transf_15"/>
    <property type="match status" value="1"/>
</dbReference>
<dbReference type="PANTHER" id="PTHR31121">
    <property type="entry name" value="ALPHA-1,2 MANNOSYLTRANSFERASE KTR1"/>
    <property type="match status" value="1"/>
</dbReference>
<dbReference type="FunFam" id="3.90.550.10:FF:000051">
    <property type="entry name" value="Alpha-1,2-mannosyltransferase (Ktr4)"/>
    <property type="match status" value="1"/>
</dbReference>
<sequence>MLISLVSFKLPRLVVRVLLPLVLLIAITSLIVVHSGEDVRENLSDFLKQLDAAKHFSLKVPYVLEKGNVKFTFLNLKGKKGSPEDILKQNNARYKEVMAQEIKEPKDFDIESIRPPTDLDSYQHANATIISLVRNNEAAKIGSAIKSFESKFNSKFKYPYMFLNDEPFTERFKERIKKYTDAPMTFVQVPAEVWKKPDFVDEARENEAMDRLEKLNVAYAKKASYHHMCRFYSGKFYNLPELQKYKYYWRLEPSVKFFTDVNYDVFKYLEGTGKIYGFTINLYDIDESIETLFPETLAFLNQDDNYKYVSENGAFQWITENQQNPKKARVANGYSTCHFWSNFEIADMDFYRGEAYTNWFNYLDSTGKFFYERWGDAPVHSLGLALFADRRKIHWFRDIGYHHTPYVHCPNTPTTRGCTVGEFSDHNSDYDQNCMATWIDYEAGDLSSVY</sequence>
<keyword evidence="4" id="KW-0808">Transferase</keyword>
<evidence type="ECO:0000256" key="5">
    <source>
        <dbReference type="ARBA" id="ARBA00022968"/>
    </source>
</evidence>
<keyword evidence="3" id="KW-0328">Glycosyltransferase</keyword>
<dbReference type="PANTHER" id="PTHR31121:SF7">
    <property type="entry name" value="MANNOSYLTRANSFERASE KTR4-RELATED"/>
    <property type="match status" value="1"/>
</dbReference>
<accession>A0A0L0NN68</accession>
<dbReference type="SUPFAM" id="SSF53448">
    <property type="entry name" value="Nucleotide-diphospho-sugar transferases"/>
    <property type="match status" value="1"/>
</dbReference>
<dbReference type="VEuPathDB" id="FungiDB:CJJ09_003084"/>
<gene>
    <name evidence="7" type="ORF">QG37_08179</name>
</gene>
<keyword evidence="5" id="KW-0812">Transmembrane</keyword>
<name>A0A0L0NN68_CANAR</name>
<evidence type="ECO:0000313" key="8">
    <source>
        <dbReference type="Proteomes" id="UP000037122"/>
    </source>
</evidence>
<comment type="subcellular location">
    <subcellularLocation>
        <location evidence="1">Membrane</location>
        <topology evidence="1">Single-pass type II membrane protein</topology>
    </subcellularLocation>
</comment>
<proteinExistence type="inferred from homology"/>
<dbReference type="InterPro" id="IPR002685">
    <property type="entry name" value="Glyco_trans_15"/>
</dbReference>
<dbReference type="GO" id="GO:0005794">
    <property type="term" value="C:Golgi apparatus"/>
    <property type="evidence" value="ECO:0007669"/>
    <property type="project" value="TreeGrafter"/>
</dbReference>
<dbReference type="GO" id="GO:0006493">
    <property type="term" value="P:protein O-linked glycosylation"/>
    <property type="evidence" value="ECO:0007669"/>
    <property type="project" value="TreeGrafter"/>
</dbReference>
<dbReference type="PIRSF" id="PIRSF018153">
    <property type="entry name" value="Glyco_trans_15"/>
    <property type="match status" value="1"/>
</dbReference>
<reference evidence="8" key="1">
    <citation type="journal article" date="2015" name="BMC Genomics">
        <title>Draft genome of a commonly misdiagnosed multidrug resistant pathogen Candida auris.</title>
        <authorList>
            <person name="Chatterjee S."/>
            <person name="Alampalli S.V."/>
            <person name="Nageshan R.K."/>
            <person name="Chettiar S.T."/>
            <person name="Joshi S."/>
            <person name="Tatu U.S."/>
        </authorList>
    </citation>
    <scope>NUCLEOTIDE SEQUENCE [LARGE SCALE GENOMIC DNA]</scope>
    <source>
        <strain evidence="8">6684</strain>
    </source>
</reference>
<dbReference type="GO" id="GO:0006487">
    <property type="term" value="P:protein N-linked glycosylation"/>
    <property type="evidence" value="ECO:0007669"/>
    <property type="project" value="TreeGrafter"/>
</dbReference>
<feature type="active site" description="Nucleophile" evidence="6">
    <location>
        <position position="344"/>
    </location>
</feature>
<protein>
    <recommendedName>
        <fullName evidence="9">Mannosyltransferase</fullName>
    </recommendedName>
</protein>
<dbReference type="EMBL" id="LGST01000068">
    <property type="protein sequence ID" value="KND95562.1"/>
    <property type="molecule type" value="Genomic_DNA"/>
</dbReference>
<dbReference type="VEuPathDB" id="FungiDB:CJI97_002188"/>
<organism evidence="7 8">
    <name type="scientific">Candidozyma auris</name>
    <name type="common">Yeast</name>
    <name type="synonym">Candida auris</name>
    <dbReference type="NCBI Taxonomy" id="498019"/>
    <lineage>
        <taxon>Eukaryota</taxon>
        <taxon>Fungi</taxon>
        <taxon>Dikarya</taxon>
        <taxon>Ascomycota</taxon>
        <taxon>Saccharomycotina</taxon>
        <taxon>Pichiomycetes</taxon>
        <taxon>Metschnikowiaceae</taxon>
        <taxon>Candidozyma</taxon>
    </lineage>
</organism>
<evidence type="ECO:0000256" key="4">
    <source>
        <dbReference type="ARBA" id="ARBA00022679"/>
    </source>
</evidence>
<dbReference type="GO" id="GO:0000026">
    <property type="term" value="F:alpha-1,2-mannosyltransferase activity"/>
    <property type="evidence" value="ECO:0007669"/>
    <property type="project" value="TreeGrafter"/>
</dbReference>
<dbReference type="Proteomes" id="UP000037122">
    <property type="component" value="Unassembled WGS sequence"/>
</dbReference>
<evidence type="ECO:0000256" key="2">
    <source>
        <dbReference type="ARBA" id="ARBA00007677"/>
    </source>
</evidence>
<evidence type="ECO:0008006" key="9">
    <source>
        <dbReference type="Google" id="ProtNLM"/>
    </source>
</evidence>
<evidence type="ECO:0000256" key="6">
    <source>
        <dbReference type="PIRSR" id="PIRSR018153-1"/>
    </source>
</evidence>
<dbReference type="GO" id="GO:0016020">
    <property type="term" value="C:membrane"/>
    <property type="evidence" value="ECO:0007669"/>
    <property type="project" value="UniProtKB-SubCell"/>
</dbReference>
<dbReference type="Gene3D" id="3.90.550.10">
    <property type="entry name" value="Spore Coat Polysaccharide Biosynthesis Protein SpsA, Chain A"/>
    <property type="match status" value="1"/>
</dbReference>
<dbReference type="VEuPathDB" id="FungiDB:CJI96_0002672"/>
<dbReference type="VEuPathDB" id="FungiDB:CJJ07_000407"/>
<dbReference type="VEuPathDB" id="FungiDB:B9J08_001997"/>
<comment type="similarity">
    <text evidence="2">Belongs to the glycosyltransferase 15 family.</text>
</comment>